<evidence type="ECO:0000256" key="1">
    <source>
        <dbReference type="SAM" id="SignalP"/>
    </source>
</evidence>
<organism evidence="2 3">
    <name type="scientific">Streptomyces caelestis</name>
    <dbReference type="NCBI Taxonomy" id="36816"/>
    <lineage>
        <taxon>Bacteria</taxon>
        <taxon>Bacillati</taxon>
        <taxon>Actinomycetota</taxon>
        <taxon>Actinomycetes</taxon>
        <taxon>Kitasatosporales</taxon>
        <taxon>Streptomycetaceae</taxon>
        <taxon>Streptomyces</taxon>
    </lineage>
</organism>
<dbReference type="Proteomes" id="UP000037773">
    <property type="component" value="Unassembled WGS sequence"/>
</dbReference>
<dbReference type="AlphaFoldDB" id="A0A0M9X821"/>
<comment type="caution">
    <text evidence="2">The sequence shown here is derived from an EMBL/GenBank/DDBJ whole genome shotgun (WGS) entry which is preliminary data.</text>
</comment>
<keyword evidence="1" id="KW-0732">Signal</keyword>
<name>A0A0M9X821_9ACTN</name>
<dbReference type="PATRIC" id="fig|36816.3.peg.4223"/>
<protein>
    <submittedName>
        <fullName evidence="2">Uncharacterized protein</fullName>
    </submittedName>
</protein>
<dbReference type="EMBL" id="LGCN01000197">
    <property type="protein sequence ID" value="KOT37544.1"/>
    <property type="molecule type" value="Genomic_DNA"/>
</dbReference>
<proteinExistence type="predicted"/>
<keyword evidence="3" id="KW-1185">Reference proteome</keyword>
<gene>
    <name evidence="2" type="ORF">ADK41_19505</name>
</gene>
<evidence type="ECO:0000313" key="3">
    <source>
        <dbReference type="Proteomes" id="UP000037773"/>
    </source>
</evidence>
<evidence type="ECO:0000313" key="2">
    <source>
        <dbReference type="EMBL" id="KOT37544.1"/>
    </source>
</evidence>
<feature type="signal peptide" evidence="1">
    <location>
        <begin position="1"/>
        <end position="29"/>
    </location>
</feature>
<dbReference type="RefSeq" id="WP_030831598.1">
    <property type="nucleotide sequence ID" value="NZ_JBFBKA010000012.1"/>
</dbReference>
<accession>A0A0M9X821</accession>
<sequence length="94" mass="9698">MKSWRSRTAAAALVAAAAVVPLTASTASAAASPSGGFSAAGGGLWTIRPIGGTWGTLAECEAEKAEFAKQNTTYMALYCIQDSRGAWDLWGLPF</sequence>
<reference evidence="2 3" key="1">
    <citation type="submission" date="2015-07" db="EMBL/GenBank/DDBJ databases">
        <authorList>
            <person name="Noorani M."/>
        </authorList>
    </citation>
    <scope>NUCLEOTIDE SEQUENCE [LARGE SCALE GENOMIC DNA]</scope>
    <source>
        <strain evidence="2 3">NRRL B-24567</strain>
    </source>
</reference>
<feature type="chain" id="PRO_5005840311" evidence="1">
    <location>
        <begin position="30"/>
        <end position="94"/>
    </location>
</feature>